<sequence>MSGEITTIASIYDDFLQGKSGTLQRSTLWRYFAMCQYVTHLRACYVCSHEETVLISEQSCEVARMSGVFGSCGSGVDNIASRTRHQCWKCKEGSKLIPPTQTLQTTISSAI</sequence>
<accession>A0ACC0D065</accession>
<organism evidence="1 2">
    <name type="scientific">Hypoxylon rubiginosum</name>
    <dbReference type="NCBI Taxonomy" id="110542"/>
    <lineage>
        <taxon>Eukaryota</taxon>
        <taxon>Fungi</taxon>
        <taxon>Dikarya</taxon>
        <taxon>Ascomycota</taxon>
        <taxon>Pezizomycotina</taxon>
        <taxon>Sordariomycetes</taxon>
        <taxon>Xylariomycetidae</taxon>
        <taxon>Xylariales</taxon>
        <taxon>Hypoxylaceae</taxon>
        <taxon>Hypoxylon</taxon>
    </lineage>
</organism>
<evidence type="ECO:0000313" key="2">
    <source>
        <dbReference type="Proteomes" id="UP001497680"/>
    </source>
</evidence>
<comment type="caution">
    <text evidence="1">The sequence shown here is derived from an EMBL/GenBank/DDBJ whole genome shotgun (WGS) entry which is preliminary data.</text>
</comment>
<proteinExistence type="predicted"/>
<dbReference type="Proteomes" id="UP001497680">
    <property type="component" value="Unassembled WGS sequence"/>
</dbReference>
<name>A0ACC0D065_9PEZI</name>
<protein>
    <submittedName>
        <fullName evidence="1">Uncharacterized protein</fullName>
    </submittedName>
</protein>
<evidence type="ECO:0000313" key="1">
    <source>
        <dbReference type="EMBL" id="KAI6086066.1"/>
    </source>
</evidence>
<reference evidence="1 2" key="1">
    <citation type="journal article" date="2022" name="New Phytol.">
        <title>Ecological generalism drives hyperdiversity of secondary metabolite gene clusters in xylarialean endophytes.</title>
        <authorList>
            <person name="Franco M.E.E."/>
            <person name="Wisecaver J.H."/>
            <person name="Arnold A.E."/>
            <person name="Ju Y.M."/>
            <person name="Slot J.C."/>
            <person name="Ahrendt S."/>
            <person name="Moore L.P."/>
            <person name="Eastman K.E."/>
            <person name="Scott K."/>
            <person name="Konkel Z."/>
            <person name="Mondo S.J."/>
            <person name="Kuo A."/>
            <person name="Hayes R.D."/>
            <person name="Haridas S."/>
            <person name="Andreopoulos B."/>
            <person name="Riley R."/>
            <person name="LaButti K."/>
            <person name="Pangilinan J."/>
            <person name="Lipzen A."/>
            <person name="Amirebrahimi M."/>
            <person name="Yan J."/>
            <person name="Adam C."/>
            <person name="Keymanesh K."/>
            <person name="Ng V."/>
            <person name="Louie K."/>
            <person name="Northen T."/>
            <person name="Drula E."/>
            <person name="Henrissat B."/>
            <person name="Hsieh H.M."/>
            <person name="Youens-Clark K."/>
            <person name="Lutzoni F."/>
            <person name="Miadlikowska J."/>
            <person name="Eastwood D.C."/>
            <person name="Hamelin R.C."/>
            <person name="Grigoriev I.V."/>
            <person name="U'Ren J.M."/>
        </authorList>
    </citation>
    <scope>NUCLEOTIDE SEQUENCE [LARGE SCALE GENOMIC DNA]</scope>
    <source>
        <strain evidence="1 2">ER1909</strain>
    </source>
</reference>
<keyword evidence="2" id="KW-1185">Reference proteome</keyword>
<gene>
    <name evidence="1" type="ORF">F4821DRAFT_239279</name>
</gene>
<dbReference type="EMBL" id="MU394319">
    <property type="protein sequence ID" value="KAI6086066.1"/>
    <property type="molecule type" value="Genomic_DNA"/>
</dbReference>